<proteinExistence type="predicted"/>
<gene>
    <name evidence="1" type="ORF">niasHT_017747</name>
</gene>
<reference evidence="1 2" key="1">
    <citation type="submission" date="2024-10" db="EMBL/GenBank/DDBJ databases">
        <authorList>
            <person name="Kim D."/>
        </authorList>
    </citation>
    <scope>NUCLEOTIDE SEQUENCE [LARGE SCALE GENOMIC DNA]</scope>
    <source>
        <strain evidence="1">BH-2024</strain>
    </source>
</reference>
<organism evidence="1 2">
    <name type="scientific">Heterodera trifolii</name>
    <dbReference type="NCBI Taxonomy" id="157864"/>
    <lineage>
        <taxon>Eukaryota</taxon>
        <taxon>Metazoa</taxon>
        <taxon>Ecdysozoa</taxon>
        <taxon>Nematoda</taxon>
        <taxon>Chromadorea</taxon>
        <taxon>Rhabditida</taxon>
        <taxon>Tylenchina</taxon>
        <taxon>Tylenchomorpha</taxon>
        <taxon>Tylenchoidea</taxon>
        <taxon>Heteroderidae</taxon>
        <taxon>Heteroderinae</taxon>
        <taxon>Heterodera</taxon>
    </lineage>
</organism>
<evidence type="ECO:0000313" key="2">
    <source>
        <dbReference type="Proteomes" id="UP001620626"/>
    </source>
</evidence>
<name>A0ABD2LL14_9BILA</name>
<sequence length="115" mass="13005">MNSLIGLFIELFIITCHPFLKRDFYQFLNNFGEVFCRCWRPFFNRNRRVGDQTATNAAVCTAPHGTVASPPAAVAVGIAQRDLISGKALIDQLKADEHFDMLNQAWEMKAIKSEK</sequence>
<protein>
    <submittedName>
        <fullName evidence="1">Uncharacterized protein</fullName>
    </submittedName>
</protein>
<dbReference type="Proteomes" id="UP001620626">
    <property type="component" value="Unassembled WGS sequence"/>
</dbReference>
<comment type="caution">
    <text evidence="1">The sequence shown here is derived from an EMBL/GenBank/DDBJ whole genome shotgun (WGS) entry which is preliminary data.</text>
</comment>
<keyword evidence="2" id="KW-1185">Reference proteome</keyword>
<dbReference type="EMBL" id="JBICBT010000383">
    <property type="protein sequence ID" value="KAL3115345.1"/>
    <property type="molecule type" value="Genomic_DNA"/>
</dbReference>
<dbReference type="AlphaFoldDB" id="A0ABD2LL14"/>
<evidence type="ECO:0000313" key="1">
    <source>
        <dbReference type="EMBL" id="KAL3115345.1"/>
    </source>
</evidence>
<accession>A0ABD2LL14</accession>